<evidence type="ECO:0000256" key="1">
    <source>
        <dbReference type="ARBA" id="ARBA00005466"/>
    </source>
</evidence>
<dbReference type="PANTHER" id="PTHR13878:SF53">
    <property type="entry name" value="CYTOKININ DEHYDROGENASE 6"/>
    <property type="match status" value="1"/>
</dbReference>
<dbReference type="EC" id="1.1.98.3" evidence="5"/>
<comment type="similarity">
    <text evidence="1">Belongs to the oxygen-dependent FAD-linked oxidoreductase family.</text>
</comment>
<dbReference type="InterPro" id="IPR016169">
    <property type="entry name" value="FAD-bd_PCMH_sub2"/>
</dbReference>
<dbReference type="GO" id="GO:0071949">
    <property type="term" value="F:FAD binding"/>
    <property type="evidence" value="ECO:0007669"/>
    <property type="project" value="InterPro"/>
</dbReference>
<dbReference type="Pfam" id="PF01565">
    <property type="entry name" value="FAD_binding_4"/>
    <property type="match status" value="1"/>
</dbReference>
<name>A0A2R8BZH7_9RHOB</name>
<evidence type="ECO:0000313" key="5">
    <source>
        <dbReference type="EMBL" id="SPJ25496.1"/>
    </source>
</evidence>
<evidence type="ECO:0000259" key="4">
    <source>
        <dbReference type="PROSITE" id="PS51387"/>
    </source>
</evidence>
<evidence type="ECO:0000256" key="2">
    <source>
        <dbReference type="ARBA" id="ARBA00022827"/>
    </source>
</evidence>
<organism evidence="5 6">
    <name type="scientific">Palleronia abyssalis</name>
    <dbReference type="NCBI Taxonomy" id="1501240"/>
    <lineage>
        <taxon>Bacteria</taxon>
        <taxon>Pseudomonadati</taxon>
        <taxon>Pseudomonadota</taxon>
        <taxon>Alphaproteobacteria</taxon>
        <taxon>Rhodobacterales</taxon>
        <taxon>Roseobacteraceae</taxon>
        <taxon>Palleronia</taxon>
    </lineage>
</organism>
<dbReference type="InterPro" id="IPR036318">
    <property type="entry name" value="FAD-bd_PCMH-like_sf"/>
</dbReference>
<gene>
    <name evidence="5" type="primary">dprE1_1</name>
    <name evidence="5" type="ORF">PAA8504_03347</name>
</gene>
<sequence length="441" mass="48898">MNLSGWGRYPVLETELYAPRDLDALQGILRGQPSVIARGNGRAYGDSAIGRPATVDMRHFNRMLSFDPDRGQLVAEAGVRLCDILETFLPKGWFPAVTPGTKYVTLGGMIAADVHGKNHHRDGSFGAFVDWIDVLGSDGHIRVCSRDRNRDLFEWTLGGMGLTGIILRAAIRLRPVESAWIRQTTVATASLDETMAAFEAADASHYSAAWIDCLARGKSLGRSLLQLGEHASLAELDPWQREYPYHVPPRRRLSVPVDLPGATLNRYSVGAFNAVYYRAGQRQRTSRLVGWDNYFYPLDAILGWNRIYGRRGFVQFQCVLPLHRAEAGLADLLRAVSASGAGSFLAVLKKLGAQESRFSFPMAGYTLALDFPVSKGIGDLMKHLEAIASTHKGRFYLAKDARLDAETFHRTDPRGGEMRTLRAEQGWAERFKSAQSDRLSL</sequence>
<dbReference type="OrthoDB" id="143770at2"/>
<dbReference type="InterPro" id="IPR016166">
    <property type="entry name" value="FAD-bd_PCMH"/>
</dbReference>
<dbReference type="GO" id="GO:0016491">
    <property type="term" value="F:oxidoreductase activity"/>
    <property type="evidence" value="ECO:0007669"/>
    <property type="project" value="UniProtKB-KW"/>
</dbReference>
<feature type="domain" description="FAD-binding PCMH-type" evidence="4">
    <location>
        <begin position="9"/>
        <end position="176"/>
    </location>
</feature>
<accession>A0A2R8BZH7</accession>
<keyword evidence="3 5" id="KW-0560">Oxidoreductase</keyword>
<dbReference type="AlphaFoldDB" id="A0A2R8BZH7"/>
<dbReference type="RefSeq" id="WP_108895297.1">
    <property type="nucleotide sequence ID" value="NZ_ONZF01000009.1"/>
</dbReference>
<dbReference type="Gene3D" id="3.30.465.10">
    <property type="match status" value="1"/>
</dbReference>
<keyword evidence="2" id="KW-0274">FAD</keyword>
<dbReference type="SUPFAM" id="SSF56176">
    <property type="entry name" value="FAD-binding/transporter-associated domain-like"/>
    <property type="match status" value="1"/>
</dbReference>
<keyword evidence="6" id="KW-1185">Reference proteome</keyword>
<evidence type="ECO:0000313" key="6">
    <source>
        <dbReference type="Proteomes" id="UP000244912"/>
    </source>
</evidence>
<dbReference type="PROSITE" id="PS51387">
    <property type="entry name" value="FAD_PCMH"/>
    <property type="match status" value="1"/>
</dbReference>
<dbReference type="PANTHER" id="PTHR13878">
    <property type="entry name" value="GULONOLACTONE OXIDASE"/>
    <property type="match status" value="1"/>
</dbReference>
<dbReference type="InterPro" id="IPR050432">
    <property type="entry name" value="FAD-linked_Oxidoreductases_BP"/>
</dbReference>
<reference evidence="5 6" key="1">
    <citation type="submission" date="2018-03" db="EMBL/GenBank/DDBJ databases">
        <authorList>
            <person name="Keele B.F."/>
        </authorList>
    </citation>
    <scope>NUCLEOTIDE SEQUENCE [LARGE SCALE GENOMIC DNA]</scope>
    <source>
        <strain evidence="5 6">CECT 8504</strain>
    </source>
</reference>
<evidence type="ECO:0000256" key="3">
    <source>
        <dbReference type="ARBA" id="ARBA00023002"/>
    </source>
</evidence>
<proteinExistence type="inferred from homology"/>
<dbReference type="InterPro" id="IPR006094">
    <property type="entry name" value="Oxid_FAD_bind_N"/>
</dbReference>
<protein>
    <submittedName>
        <fullName evidence="5">Decaprenylphosphoryl-beta-D-ribose oxidase</fullName>
        <ecNumber evidence="5">1.1.98.3</ecNumber>
    </submittedName>
</protein>
<keyword evidence="2" id="KW-0285">Flavoprotein</keyword>
<dbReference type="EMBL" id="ONZF01000009">
    <property type="protein sequence ID" value="SPJ25496.1"/>
    <property type="molecule type" value="Genomic_DNA"/>
</dbReference>
<dbReference type="Proteomes" id="UP000244912">
    <property type="component" value="Unassembled WGS sequence"/>
</dbReference>